<gene>
    <name evidence="1" type="ORF">C5U48_10920</name>
</gene>
<protein>
    <submittedName>
        <fullName evidence="1">Uncharacterized protein</fullName>
    </submittedName>
</protein>
<organism evidence="1 2">
    <name type="scientific">Mycolicibacter virginiensis</name>
    <dbReference type="NCBI Taxonomy" id="1795032"/>
    <lineage>
        <taxon>Bacteria</taxon>
        <taxon>Bacillati</taxon>
        <taxon>Actinomycetota</taxon>
        <taxon>Actinomycetes</taxon>
        <taxon>Mycobacteriales</taxon>
        <taxon>Mycobacteriaceae</taxon>
        <taxon>Mycolicibacter</taxon>
    </lineage>
</organism>
<keyword evidence="2" id="KW-1185">Reference proteome</keyword>
<dbReference type="EMBL" id="PUEV01000051">
    <property type="protein sequence ID" value="PQM52171.1"/>
    <property type="molecule type" value="Genomic_DNA"/>
</dbReference>
<reference evidence="1 2" key="1">
    <citation type="submission" date="2018-02" db="EMBL/GenBank/DDBJ databases">
        <title>Draft genome sequence of Mycobacterium virginiense isolated from mud of a swine farm in Japan.</title>
        <authorList>
            <person name="Ohya K."/>
        </authorList>
    </citation>
    <scope>NUCLEOTIDE SEQUENCE [LARGE SCALE GENOMIC DNA]</scope>
    <source>
        <strain evidence="1 2">GF75</strain>
    </source>
</reference>
<dbReference type="RefSeq" id="WP_064890787.1">
    <property type="nucleotide sequence ID" value="NZ_CP092430.2"/>
</dbReference>
<name>A0A9X7INA2_9MYCO</name>
<dbReference type="Proteomes" id="UP000237911">
    <property type="component" value="Unassembled WGS sequence"/>
</dbReference>
<sequence>MSAANSRLTGAFAETLLWWLATGAVWVVTLPARTTHELLAGALCTLPCAAVARAARRANGGTWRFRLGWLRWGAAVTGELLAQPVQVWAYLLIPSRRARSAVDSVTLPGEPAAVAAARSTAATMALATTPGTVVLDAAAHSVRVHRVGQRPGRLEEAVQR</sequence>
<comment type="caution">
    <text evidence="1">The sequence shown here is derived from an EMBL/GenBank/DDBJ whole genome shotgun (WGS) entry which is preliminary data.</text>
</comment>
<evidence type="ECO:0000313" key="1">
    <source>
        <dbReference type="EMBL" id="PQM52171.1"/>
    </source>
</evidence>
<accession>A0A9X7INA2</accession>
<evidence type="ECO:0000313" key="2">
    <source>
        <dbReference type="Proteomes" id="UP000237911"/>
    </source>
</evidence>
<proteinExistence type="predicted"/>
<dbReference type="AlphaFoldDB" id="A0A9X7INA2"/>